<dbReference type="Pfam" id="PF00082">
    <property type="entry name" value="Peptidase_S8"/>
    <property type="match status" value="1"/>
</dbReference>
<dbReference type="GO" id="GO:0004252">
    <property type="term" value="F:serine-type endopeptidase activity"/>
    <property type="evidence" value="ECO:0007669"/>
    <property type="project" value="UniProtKB-UniRule"/>
</dbReference>
<dbReference type="PROSITE" id="PS51892">
    <property type="entry name" value="SUBTILASE"/>
    <property type="match status" value="1"/>
</dbReference>
<dbReference type="InterPro" id="IPR000209">
    <property type="entry name" value="Peptidase_S8/S53_dom"/>
</dbReference>
<dbReference type="CDD" id="cd00306">
    <property type="entry name" value="Peptidases_S8_S53"/>
    <property type="match status" value="1"/>
</dbReference>
<keyword evidence="3 5" id="KW-0378">Hydrolase</keyword>
<evidence type="ECO:0000256" key="5">
    <source>
        <dbReference type="PROSITE-ProRule" id="PRU01240"/>
    </source>
</evidence>
<evidence type="ECO:0000256" key="2">
    <source>
        <dbReference type="ARBA" id="ARBA00022670"/>
    </source>
</evidence>
<dbReference type="PANTHER" id="PTHR43806:SF11">
    <property type="entry name" value="CEREVISIN-RELATED"/>
    <property type="match status" value="1"/>
</dbReference>
<feature type="domain" description="Peptidase S8/S53" evidence="7">
    <location>
        <begin position="292"/>
        <end position="516"/>
    </location>
</feature>
<keyword evidence="2 5" id="KW-0645">Protease</keyword>
<keyword evidence="6" id="KW-0812">Transmembrane</keyword>
<keyword evidence="9" id="KW-1185">Reference proteome</keyword>
<dbReference type="AlphaFoldDB" id="A0A1L7XPP2"/>
<dbReference type="Gene3D" id="3.40.50.200">
    <property type="entry name" value="Peptidase S8/S53 domain"/>
    <property type="match status" value="1"/>
</dbReference>
<keyword evidence="6" id="KW-0472">Membrane</keyword>
<evidence type="ECO:0000259" key="7">
    <source>
        <dbReference type="Pfam" id="PF00082"/>
    </source>
</evidence>
<feature type="transmembrane region" description="Helical" evidence="6">
    <location>
        <begin position="499"/>
        <end position="519"/>
    </location>
</feature>
<feature type="active site" description="Charge relay system" evidence="5">
    <location>
        <position position="300"/>
    </location>
</feature>
<evidence type="ECO:0000256" key="1">
    <source>
        <dbReference type="ARBA" id="ARBA00011073"/>
    </source>
</evidence>
<dbReference type="SUPFAM" id="SSF52743">
    <property type="entry name" value="Subtilisin-like"/>
    <property type="match status" value="1"/>
</dbReference>
<protein>
    <recommendedName>
        <fullName evidence="7">Peptidase S8/S53 domain-containing protein</fullName>
    </recommendedName>
</protein>
<name>A0A1L7XPP2_9HELO</name>
<dbReference type="Proteomes" id="UP000184330">
    <property type="component" value="Unassembled WGS sequence"/>
</dbReference>
<dbReference type="OrthoDB" id="206201at2759"/>
<evidence type="ECO:0000256" key="4">
    <source>
        <dbReference type="ARBA" id="ARBA00022825"/>
    </source>
</evidence>
<dbReference type="PANTHER" id="PTHR43806">
    <property type="entry name" value="PEPTIDASE S8"/>
    <property type="match status" value="1"/>
</dbReference>
<evidence type="ECO:0000256" key="3">
    <source>
        <dbReference type="ARBA" id="ARBA00022801"/>
    </source>
</evidence>
<dbReference type="EMBL" id="FJOG01000040">
    <property type="protein sequence ID" value="CZR66937.1"/>
    <property type="molecule type" value="Genomic_DNA"/>
</dbReference>
<organism evidence="8 9">
    <name type="scientific">Phialocephala subalpina</name>
    <dbReference type="NCBI Taxonomy" id="576137"/>
    <lineage>
        <taxon>Eukaryota</taxon>
        <taxon>Fungi</taxon>
        <taxon>Dikarya</taxon>
        <taxon>Ascomycota</taxon>
        <taxon>Pezizomycotina</taxon>
        <taxon>Leotiomycetes</taxon>
        <taxon>Helotiales</taxon>
        <taxon>Mollisiaceae</taxon>
        <taxon>Phialocephala</taxon>
        <taxon>Phialocephala fortinii species complex</taxon>
    </lineage>
</organism>
<feature type="active site" description="Charge relay system" evidence="5">
    <location>
        <position position="343"/>
    </location>
</feature>
<evidence type="ECO:0000256" key="6">
    <source>
        <dbReference type="SAM" id="Phobius"/>
    </source>
</evidence>
<keyword evidence="6" id="KW-1133">Transmembrane helix</keyword>
<gene>
    <name evidence="8" type="ORF">PAC_16838</name>
</gene>
<reference evidence="8 9" key="1">
    <citation type="submission" date="2016-03" db="EMBL/GenBank/DDBJ databases">
        <authorList>
            <person name="Ploux O."/>
        </authorList>
    </citation>
    <scope>NUCLEOTIDE SEQUENCE [LARGE SCALE GENOMIC DNA]</scope>
    <source>
        <strain evidence="8 9">UAMH 11012</strain>
    </source>
</reference>
<accession>A0A1L7XPP2</accession>
<dbReference type="GO" id="GO:0006508">
    <property type="term" value="P:proteolysis"/>
    <property type="evidence" value="ECO:0007669"/>
    <property type="project" value="UniProtKB-KW"/>
</dbReference>
<sequence length="529" mass="59643">MYRSKYHRSVHDIARSLEMRLGALDKPGLYSRLCSHPARFGDVLSFVEECKCLHEDMMRVYDTLEPLISGDDIDDDDPKLAQRSASYDDLFYSCVERLFDAMSCACKTKVELRLRLEVLWSNSLDPGQDMTRDVSSSKLDSGNIPWHETSEKLGRIVGGGQLIFSRHYRHAIEFCLKLDKAPKQPDLIRKSIYEHVVLPLEKAIAESDLNDEGFESLDLGLIKRATISIPIPQLDENFATGELEEGFDLFGEEDGVEPDKDSRAKYSDDWLKCFKGIIQARIKPASKLVSDRRVKVALLDTRINLKHSYFEGEYLSGRIKSVRSWVDGKEGAEDWDSGDESGHGTFIASLLLDLCPTIDLYVVRISKSRNFKKGTSVNVGNALYYTQKEWTVDIITMSFGFLLGIRDIWDQVTRATQNNILVFAAASNDGRNQSKMFPASQYSVFALHSTNGKGIKSDFNPLPAKDENFSILGEYIESAWLTNTARGSGSTRRLSGTSFATFIAVYLSAFLLTYVPVLIPNHEARFHKI</sequence>
<proteinExistence type="inferred from homology"/>
<feature type="active site" description="Charge relay system" evidence="5">
    <location>
        <position position="498"/>
    </location>
</feature>
<keyword evidence="4 5" id="KW-0720">Serine protease</keyword>
<evidence type="ECO:0000313" key="8">
    <source>
        <dbReference type="EMBL" id="CZR66937.1"/>
    </source>
</evidence>
<evidence type="ECO:0000313" key="9">
    <source>
        <dbReference type="Proteomes" id="UP000184330"/>
    </source>
</evidence>
<dbReference type="InterPro" id="IPR050131">
    <property type="entry name" value="Peptidase_S8_subtilisin-like"/>
</dbReference>
<comment type="similarity">
    <text evidence="1 5">Belongs to the peptidase S8 family.</text>
</comment>
<dbReference type="InterPro" id="IPR036852">
    <property type="entry name" value="Peptidase_S8/S53_dom_sf"/>
</dbReference>